<protein>
    <recommendedName>
        <fullName evidence="4">Transposase</fullName>
    </recommendedName>
</protein>
<organism evidence="2 3">
    <name type="scientific">Streptomyces canarius</name>
    <dbReference type="NCBI Taxonomy" id="285453"/>
    <lineage>
        <taxon>Bacteria</taxon>
        <taxon>Bacillati</taxon>
        <taxon>Actinomycetota</taxon>
        <taxon>Actinomycetes</taxon>
        <taxon>Kitasatosporales</taxon>
        <taxon>Streptomycetaceae</taxon>
        <taxon>Streptomyces</taxon>
    </lineage>
</organism>
<accession>A0ABQ3CPE8</accession>
<sequence>MGATRNLATDPGVIATDGRAPSSRGGGGEKYARRQNARLRHPHAAAVLLIDALWTRTRPMLDPLGFPLPCAGV</sequence>
<gene>
    <name evidence="2" type="ORF">GCM10010345_42310</name>
</gene>
<dbReference type="Proteomes" id="UP000653644">
    <property type="component" value="Unassembled WGS sequence"/>
</dbReference>
<comment type="caution">
    <text evidence="2">The sequence shown here is derived from an EMBL/GenBank/DDBJ whole genome shotgun (WGS) entry which is preliminary data.</text>
</comment>
<reference evidence="3" key="1">
    <citation type="journal article" date="2019" name="Int. J. Syst. Evol. Microbiol.">
        <title>The Global Catalogue of Microorganisms (GCM) 10K type strain sequencing project: providing services to taxonomists for standard genome sequencing and annotation.</title>
        <authorList>
            <consortium name="The Broad Institute Genomics Platform"/>
            <consortium name="The Broad Institute Genome Sequencing Center for Infectious Disease"/>
            <person name="Wu L."/>
            <person name="Ma J."/>
        </authorList>
    </citation>
    <scope>NUCLEOTIDE SEQUENCE [LARGE SCALE GENOMIC DNA]</scope>
    <source>
        <strain evidence="3">JCM 4733</strain>
    </source>
</reference>
<name>A0ABQ3CPE8_9ACTN</name>
<keyword evidence="3" id="KW-1185">Reference proteome</keyword>
<proteinExistence type="predicted"/>
<feature type="region of interest" description="Disordered" evidence="1">
    <location>
        <begin position="1"/>
        <end position="37"/>
    </location>
</feature>
<evidence type="ECO:0008006" key="4">
    <source>
        <dbReference type="Google" id="ProtNLM"/>
    </source>
</evidence>
<evidence type="ECO:0000313" key="3">
    <source>
        <dbReference type="Proteomes" id="UP000653644"/>
    </source>
</evidence>
<evidence type="ECO:0000313" key="2">
    <source>
        <dbReference type="EMBL" id="GHA33056.1"/>
    </source>
</evidence>
<dbReference type="EMBL" id="BMVN01000013">
    <property type="protein sequence ID" value="GHA33056.1"/>
    <property type="molecule type" value="Genomic_DNA"/>
</dbReference>
<evidence type="ECO:0000256" key="1">
    <source>
        <dbReference type="SAM" id="MobiDB-lite"/>
    </source>
</evidence>